<name>F3CGJ9_PSESG</name>
<keyword evidence="1" id="KW-0472">Membrane</keyword>
<dbReference type="EMBL" id="ADWY01002676">
    <property type="protein sequence ID" value="EGH18391.1"/>
    <property type="molecule type" value="Genomic_DNA"/>
</dbReference>
<feature type="non-terminal residue" evidence="2">
    <location>
        <position position="1"/>
    </location>
</feature>
<dbReference type="AlphaFoldDB" id="F3CGJ9"/>
<gene>
    <name evidence="2" type="ORF">Pgy4_36100</name>
</gene>
<dbReference type="BioCyc" id="PSYR875330:G11XH-6884-MONOMER"/>
<comment type="caution">
    <text evidence="2">The sequence shown here is derived from an EMBL/GenBank/DDBJ whole genome shotgun (WGS) entry which is preliminary data.</text>
</comment>
<reference evidence="2 3" key="1">
    <citation type="journal article" date="2011" name="PLoS Pathog.">
        <title>Dynamic evolution of pathogenicity revealed by sequencing and comparative genomics of 19 Pseudomonas syringae isolates.</title>
        <authorList>
            <person name="Baltrus D.A."/>
            <person name="Nishimura M.T."/>
            <person name="Romanchuk A."/>
            <person name="Chang J.H."/>
            <person name="Mukhtar M.S."/>
            <person name="Cherkis K."/>
            <person name="Roach J."/>
            <person name="Grant S.R."/>
            <person name="Jones C.D."/>
            <person name="Dangl J.L."/>
        </authorList>
    </citation>
    <scope>NUCLEOTIDE SEQUENCE [LARGE SCALE GENOMIC DNA]</scope>
    <source>
        <strain evidence="3">race 4</strain>
    </source>
</reference>
<dbReference type="HOGENOM" id="CLU_2710840_0_0_6"/>
<keyword evidence="1" id="KW-0812">Transmembrane</keyword>
<feature type="non-terminal residue" evidence="2">
    <location>
        <position position="72"/>
    </location>
</feature>
<evidence type="ECO:0000313" key="3">
    <source>
        <dbReference type="Proteomes" id="UP000005466"/>
    </source>
</evidence>
<proteinExistence type="predicted"/>
<sequence length="72" mass="7666">RVPLLGKLLPSPLVCILLLTAMSIYMGLDVRTVGDMGAMPDSLPVFMWPDVALNLDTLLIILPYSAALAVVG</sequence>
<feature type="transmembrane region" description="Helical" evidence="1">
    <location>
        <begin position="51"/>
        <end position="71"/>
    </location>
</feature>
<keyword evidence="1" id="KW-1133">Transmembrane helix</keyword>
<evidence type="ECO:0000256" key="1">
    <source>
        <dbReference type="SAM" id="Phobius"/>
    </source>
</evidence>
<dbReference type="Proteomes" id="UP000005466">
    <property type="component" value="Unassembled WGS sequence"/>
</dbReference>
<accession>F3CGJ9</accession>
<organism evidence="2 3">
    <name type="scientific">Pseudomonas savastanoi pv. glycinea str. race 4</name>
    <dbReference type="NCBI Taxonomy" id="875330"/>
    <lineage>
        <taxon>Bacteria</taxon>
        <taxon>Pseudomonadati</taxon>
        <taxon>Pseudomonadota</taxon>
        <taxon>Gammaproteobacteria</taxon>
        <taxon>Pseudomonadales</taxon>
        <taxon>Pseudomonadaceae</taxon>
        <taxon>Pseudomonas</taxon>
    </lineage>
</organism>
<feature type="transmembrane region" description="Helical" evidence="1">
    <location>
        <begin position="12"/>
        <end position="31"/>
    </location>
</feature>
<evidence type="ECO:0000313" key="2">
    <source>
        <dbReference type="EMBL" id="EGH18391.1"/>
    </source>
</evidence>
<protein>
    <submittedName>
        <fullName evidence="2">Sulfate permease family protein</fullName>
    </submittedName>
</protein>